<dbReference type="AlphaFoldDB" id="A0A3M7PSE7"/>
<protein>
    <submittedName>
        <fullName evidence="2">Uncharacterized protein</fullName>
    </submittedName>
</protein>
<feature type="compositionally biased region" description="Acidic residues" evidence="1">
    <location>
        <begin position="1"/>
        <end position="10"/>
    </location>
</feature>
<gene>
    <name evidence="2" type="ORF">BpHYR1_016538</name>
</gene>
<dbReference type="EMBL" id="REGN01009094">
    <property type="protein sequence ID" value="RNA01960.1"/>
    <property type="molecule type" value="Genomic_DNA"/>
</dbReference>
<accession>A0A3M7PSE7</accession>
<sequence>MDDGGDDDGSDGGFCTNQMEASPNGGDTHGSVRLLSNHHCILKMIMGVCGSFSLFGPLWDLVSPVVLEEFIFEAVGSMAFADVSEYLPEPDISCLNGCLLFLEEENGVIGAFGSKRLRLGIKFHIIKWQNNELILYLTSKKSNHKFHQSKINDDDGF</sequence>
<name>A0A3M7PSE7_BRAPC</name>
<feature type="region of interest" description="Disordered" evidence="1">
    <location>
        <begin position="1"/>
        <end position="27"/>
    </location>
</feature>
<organism evidence="2 3">
    <name type="scientific">Brachionus plicatilis</name>
    <name type="common">Marine rotifer</name>
    <name type="synonym">Brachionus muelleri</name>
    <dbReference type="NCBI Taxonomy" id="10195"/>
    <lineage>
        <taxon>Eukaryota</taxon>
        <taxon>Metazoa</taxon>
        <taxon>Spiralia</taxon>
        <taxon>Gnathifera</taxon>
        <taxon>Rotifera</taxon>
        <taxon>Eurotatoria</taxon>
        <taxon>Monogononta</taxon>
        <taxon>Pseudotrocha</taxon>
        <taxon>Ploima</taxon>
        <taxon>Brachionidae</taxon>
        <taxon>Brachionus</taxon>
    </lineage>
</organism>
<evidence type="ECO:0000256" key="1">
    <source>
        <dbReference type="SAM" id="MobiDB-lite"/>
    </source>
</evidence>
<keyword evidence="3" id="KW-1185">Reference proteome</keyword>
<evidence type="ECO:0000313" key="3">
    <source>
        <dbReference type="Proteomes" id="UP000276133"/>
    </source>
</evidence>
<proteinExistence type="predicted"/>
<dbReference type="Proteomes" id="UP000276133">
    <property type="component" value="Unassembled WGS sequence"/>
</dbReference>
<reference evidence="2 3" key="1">
    <citation type="journal article" date="2018" name="Sci. Rep.">
        <title>Genomic signatures of local adaptation to the degree of environmental predictability in rotifers.</title>
        <authorList>
            <person name="Franch-Gras L."/>
            <person name="Hahn C."/>
            <person name="Garcia-Roger E.M."/>
            <person name="Carmona M.J."/>
            <person name="Serra M."/>
            <person name="Gomez A."/>
        </authorList>
    </citation>
    <scope>NUCLEOTIDE SEQUENCE [LARGE SCALE GENOMIC DNA]</scope>
    <source>
        <strain evidence="2">HYR1</strain>
    </source>
</reference>
<comment type="caution">
    <text evidence="2">The sequence shown here is derived from an EMBL/GenBank/DDBJ whole genome shotgun (WGS) entry which is preliminary data.</text>
</comment>
<evidence type="ECO:0000313" key="2">
    <source>
        <dbReference type="EMBL" id="RNA01960.1"/>
    </source>
</evidence>